<evidence type="ECO:0000313" key="4">
    <source>
        <dbReference type="Proteomes" id="UP000598146"/>
    </source>
</evidence>
<proteinExistence type="predicted"/>
<feature type="transmembrane region" description="Helical" evidence="2">
    <location>
        <begin position="24"/>
        <end position="46"/>
    </location>
</feature>
<feature type="transmembrane region" description="Helical" evidence="2">
    <location>
        <begin position="58"/>
        <end position="82"/>
    </location>
</feature>
<keyword evidence="4" id="KW-1185">Reference proteome</keyword>
<evidence type="ECO:0000313" key="3">
    <source>
        <dbReference type="EMBL" id="MBG0560365.1"/>
    </source>
</evidence>
<feature type="transmembrane region" description="Helical" evidence="2">
    <location>
        <begin position="147"/>
        <end position="169"/>
    </location>
</feature>
<dbReference type="EMBL" id="JADQTO010000001">
    <property type="protein sequence ID" value="MBG0560365.1"/>
    <property type="molecule type" value="Genomic_DNA"/>
</dbReference>
<dbReference type="Proteomes" id="UP000598146">
    <property type="component" value="Unassembled WGS sequence"/>
</dbReference>
<protein>
    <submittedName>
        <fullName evidence="3">Uncharacterized protein</fullName>
    </submittedName>
</protein>
<reference evidence="3" key="1">
    <citation type="submission" date="2020-11" db="EMBL/GenBank/DDBJ databases">
        <title>Isolation and identification of active actinomycetes.</title>
        <authorList>
            <person name="Sun X."/>
        </authorList>
    </citation>
    <scope>NUCLEOTIDE SEQUENCE</scope>
    <source>
        <strain evidence="3">NEAU-A11</strain>
    </source>
</reference>
<evidence type="ECO:0000256" key="1">
    <source>
        <dbReference type="SAM" id="MobiDB-lite"/>
    </source>
</evidence>
<dbReference type="AlphaFoldDB" id="A0A931C8M7"/>
<keyword evidence="2" id="KW-1133">Transmembrane helix</keyword>
<keyword evidence="2" id="KW-0812">Transmembrane</keyword>
<name>A0A931C8M7_9ACTN</name>
<organism evidence="3 4">
    <name type="scientific">Actinoplanes aureus</name>
    <dbReference type="NCBI Taxonomy" id="2792083"/>
    <lineage>
        <taxon>Bacteria</taxon>
        <taxon>Bacillati</taxon>
        <taxon>Actinomycetota</taxon>
        <taxon>Actinomycetes</taxon>
        <taxon>Micromonosporales</taxon>
        <taxon>Micromonosporaceae</taxon>
        <taxon>Actinoplanes</taxon>
    </lineage>
</organism>
<dbReference type="RefSeq" id="WP_196412154.1">
    <property type="nucleotide sequence ID" value="NZ_JADQTO010000001.1"/>
</dbReference>
<accession>A0A931C8M7</accession>
<sequence>MTVLLVLVAYAGLAGVLPAAGRPWIALPLCLIALVAVGELALRAVAGPRPENGARLPAARIGFAGIAGLVTLPLVALALHAAGAPVRPAPLVAGGVVAATLLGAGVHVRERFTRSDPDQPVGTAGLPAQRGPDRSPRPGLAGTARTAAAVIVPALLAIVAGGFAVRAYLTAPRPAQPGYLSVALAGWATTIEHPVAVPARGLTVPVRVTSSGLATVTTVLRLRVGGQVLRSVPVTVAANTAQQTSVRIPALPADGCLRAVSISVGRMSTGFYARAAAGVPGRAAC</sequence>
<comment type="caution">
    <text evidence="3">The sequence shown here is derived from an EMBL/GenBank/DDBJ whole genome shotgun (WGS) entry which is preliminary data.</text>
</comment>
<gene>
    <name evidence="3" type="ORF">I4J89_02640</name>
</gene>
<evidence type="ECO:0000256" key="2">
    <source>
        <dbReference type="SAM" id="Phobius"/>
    </source>
</evidence>
<feature type="region of interest" description="Disordered" evidence="1">
    <location>
        <begin position="112"/>
        <end position="141"/>
    </location>
</feature>
<feature type="transmembrane region" description="Helical" evidence="2">
    <location>
        <begin position="88"/>
        <end position="108"/>
    </location>
</feature>
<keyword evidence="2" id="KW-0472">Membrane</keyword>